<gene>
    <name evidence="1" type="ORF">C5750_18410</name>
</gene>
<dbReference type="OrthoDB" id="8083621at2"/>
<protein>
    <submittedName>
        <fullName evidence="1">DUF982 domain-containing protein</fullName>
    </submittedName>
</protein>
<keyword evidence="2" id="KW-1185">Reference proteome</keyword>
<accession>A0A2S9JDG2</accession>
<dbReference type="Gene3D" id="6.10.250.730">
    <property type="match status" value="1"/>
</dbReference>
<organism evidence="1 2">
    <name type="scientific">Phyllobacterium myrsinacearum</name>
    <dbReference type="NCBI Taxonomy" id="28101"/>
    <lineage>
        <taxon>Bacteria</taxon>
        <taxon>Pseudomonadati</taxon>
        <taxon>Pseudomonadota</taxon>
        <taxon>Alphaproteobacteria</taxon>
        <taxon>Hyphomicrobiales</taxon>
        <taxon>Phyllobacteriaceae</taxon>
        <taxon>Phyllobacterium</taxon>
    </lineage>
</organism>
<evidence type="ECO:0000313" key="2">
    <source>
        <dbReference type="Proteomes" id="UP000238563"/>
    </source>
</evidence>
<dbReference type="RefSeq" id="WP_105735446.1">
    <property type="nucleotide sequence ID" value="NZ_QGTP01000018.1"/>
</dbReference>
<sequence length="95" mass="10868">MNTAAAMRKLSFPYVTIETGRTGTLRNITCVEEAFEWLTLYWPKQYRGARWSMAHQACIDATNRKASVTSVQKAFIEAAKEAGIYFNQQKFPVRT</sequence>
<dbReference type="EMBL" id="PVBT01000006">
    <property type="protein sequence ID" value="PRD50832.1"/>
    <property type="molecule type" value="Genomic_DNA"/>
</dbReference>
<comment type="caution">
    <text evidence="1">The sequence shown here is derived from an EMBL/GenBank/DDBJ whole genome shotgun (WGS) entry which is preliminary data.</text>
</comment>
<dbReference type="AlphaFoldDB" id="A0A2S9JDG2"/>
<proteinExistence type="predicted"/>
<dbReference type="Pfam" id="PF06169">
    <property type="entry name" value="DUF982"/>
    <property type="match status" value="1"/>
</dbReference>
<evidence type="ECO:0000313" key="1">
    <source>
        <dbReference type="EMBL" id="PRD50832.1"/>
    </source>
</evidence>
<reference evidence="1 2" key="1">
    <citation type="submission" date="2018-02" db="EMBL/GenBank/DDBJ databases">
        <title>The draft genome of Phyllobacterium myrsinacearum DSM5892.</title>
        <authorList>
            <person name="Li L."/>
            <person name="Liu L."/>
            <person name="Zhang X."/>
            <person name="Wang T."/>
        </authorList>
    </citation>
    <scope>NUCLEOTIDE SEQUENCE [LARGE SCALE GENOMIC DNA]</scope>
    <source>
        <strain evidence="1 2">DSM 5892</strain>
    </source>
</reference>
<dbReference type="Proteomes" id="UP000238563">
    <property type="component" value="Unassembled WGS sequence"/>
</dbReference>
<dbReference type="InterPro" id="IPR010385">
    <property type="entry name" value="DUF982"/>
</dbReference>
<name>A0A2S9JDG2_9HYPH</name>